<dbReference type="InterPro" id="IPR045485">
    <property type="entry name" value="fvmX6"/>
</dbReference>
<accession>A0A6P2D6I5</accession>
<dbReference type="AlphaFoldDB" id="A0A6P2D6I5"/>
<dbReference type="Proteomes" id="UP000464178">
    <property type="component" value="Chromosome"/>
</dbReference>
<feature type="domain" description="FtsH ternary system" evidence="2">
    <location>
        <begin position="19"/>
        <end position="365"/>
    </location>
</feature>
<dbReference type="RefSeq" id="WP_162670810.1">
    <property type="nucleotide sequence ID" value="NZ_LR593886.1"/>
</dbReference>
<evidence type="ECO:0000256" key="1">
    <source>
        <dbReference type="SAM" id="MobiDB-lite"/>
    </source>
</evidence>
<evidence type="ECO:0000313" key="4">
    <source>
        <dbReference type="Proteomes" id="UP000464178"/>
    </source>
</evidence>
<proteinExistence type="predicted"/>
<feature type="region of interest" description="Disordered" evidence="1">
    <location>
        <begin position="366"/>
        <end position="392"/>
    </location>
</feature>
<evidence type="ECO:0000259" key="2">
    <source>
        <dbReference type="Pfam" id="PF20004"/>
    </source>
</evidence>
<sequence>MTRTAPPPSRPPEPDGPRQVSKFEFNLLRILRFLVGHFPADQGLQLVRTATSKPDCISSGAVDLVKDTLGKALVLFLTRAGGWRNDKYLRNNAPTAGRVWDRIPLDERTLEFSRPVLDFLFWLTAEKVHETKLAWDAAPKALTPTDELFFALAFDAMRSDPDVLTVLRRKDTFAQNPFCWLLMPQDAAAPDATKPQPPDFTPMFTGLRAVLLECMQTYLTHRWVKSERDKGQIGDWKKMRHQGQTEFAALRNFLQAAEAARRTDLARFVLRTNAAVLQSDLTPVFWTGGLQGSGPQRLADRLETQRAALALPRQMEILETWQERARFVGYFDEDYQASQMWKADWEAANGDRVAARARAAVEMLEPLRGPVAGQPSIPGPAQGDENPEGSPG</sequence>
<gene>
    <name evidence="3" type="ORF">SOIL9_11770</name>
</gene>
<organism evidence="3 4">
    <name type="scientific">Gemmata massiliana</name>
    <dbReference type="NCBI Taxonomy" id="1210884"/>
    <lineage>
        <taxon>Bacteria</taxon>
        <taxon>Pseudomonadati</taxon>
        <taxon>Planctomycetota</taxon>
        <taxon>Planctomycetia</taxon>
        <taxon>Gemmatales</taxon>
        <taxon>Gemmataceae</taxon>
        <taxon>Gemmata</taxon>
    </lineage>
</organism>
<protein>
    <recommendedName>
        <fullName evidence="2">FtsH ternary system domain-containing protein</fullName>
    </recommendedName>
</protein>
<name>A0A6P2D6I5_9BACT</name>
<keyword evidence="4" id="KW-1185">Reference proteome</keyword>
<dbReference type="EMBL" id="LR593886">
    <property type="protein sequence ID" value="VTR96537.1"/>
    <property type="molecule type" value="Genomic_DNA"/>
</dbReference>
<reference evidence="3 4" key="1">
    <citation type="submission" date="2019-05" db="EMBL/GenBank/DDBJ databases">
        <authorList>
            <consortium name="Science for Life Laboratories"/>
        </authorList>
    </citation>
    <scope>NUCLEOTIDE SEQUENCE [LARGE SCALE GENOMIC DNA]</scope>
    <source>
        <strain evidence="3">Soil9</strain>
    </source>
</reference>
<dbReference type="KEGG" id="gms:SOIL9_11770"/>
<evidence type="ECO:0000313" key="3">
    <source>
        <dbReference type="EMBL" id="VTR96537.1"/>
    </source>
</evidence>
<dbReference type="Pfam" id="PF20004">
    <property type="entry name" value="fvmX6"/>
    <property type="match status" value="1"/>
</dbReference>